<keyword evidence="3" id="KW-1185">Reference proteome</keyword>
<gene>
    <name evidence="2" type="ORF">G2W53_020435</name>
</gene>
<accession>A0A834TZP8</accession>
<dbReference type="AlphaFoldDB" id="A0A834TZP8"/>
<evidence type="ECO:0000313" key="2">
    <source>
        <dbReference type="EMBL" id="KAF7829271.1"/>
    </source>
</evidence>
<evidence type="ECO:0000313" key="3">
    <source>
        <dbReference type="Proteomes" id="UP000634136"/>
    </source>
</evidence>
<reference evidence="2" key="1">
    <citation type="submission" date="2020-09" db="EMBL/GenBank/DDBJ databases">
        <title>Genome-Enabled Discovery of Anthraquinone Biosynthesis in Senna tora.</title>
        <authorList>
            <person name="Kang S.-H."/>
            <person name="Pandey R.P."/>
            <person name="Lee C.-M."/>
            <person name="Sim J.-S."/>
            <person name="Jeong J.-T."/>
            <person name="Choi B.-S."/>
            <person name="Jung M."/>
            <person name="Ginzburg D."/>
            <person name="Zhao K."/>
            <person name="Won S.Y."/>
            <person name="Oh T.-J."/>
            <person name="Yu Y."/>
            <person name="Kim N.-H."/>
            <person name="Lee O.R."/>
            <person name="Lee T.-H."/>
            <person name="Bashyal P."/>
            <person name="Kim T.-S."/>
            <person name="Lee W.-H."/>
            <person name="Kawkins C."/>
            <person name="Kim C.-K."/>
            <person name="Kim J.S."/>
            <person name="Ahn B.O."/>
            <person name="Rhee S.Y."/>
            <person name="Sohng J.K."/>
        </authorList>
    </citation>
    <scope>NUCLEOTIDE SEQUENCE</scope>
    <source>
        <tissue evidence="2">Leaf</tissue>
    </source>
</reference>
<dbReference type="EMBL" id="JAAIUW010000006">
    <property type="protein sequence ID" value="KAF7829271.1"/>
    <property type="molecule type" value="Genomic_DNA"/>
</dbReference>
<comment type="caution">
    <text evidence="2">The sequence shown here is derived from an EMBL/GenBank/DDBJ whole genome shotgun (WGS) entry which is preliminary data.</text>
</comment>
<keyword evidence="1" id="KW-0812">Transmembrane</keyword>
<evidence type="ECO:0000256" key="1">
    <source>
        <dbReference type="SAM" id="Phobius"/>
    </source>
</evidence>
<protein>
    <submittedName>
        <fullName evidence="2">7-deoxyloganetic acid glucosyltransferase</fullName>
    </submittedName>
</protein>
<proteinExistence type="predicted"/>
<keyword evidence="2" id="KW-0808">Transferase</keyword>
<keyword evidence="1" id="KW-0472">Membrane</keyword>
<feature type="transmembrane region" description="Helical" evidence="1">
    <location>
        <begin position="12"/>
        <end position="31"/>
    </location>
</feature>
<keyword evidence="1" id="KW-1133">Transmembrane helix</keyword>
<dbReference type="Proteomes" id="UP000634136">
    <property type="component" value="Unassembled WGS sequence"/>
</dbReference>
<name>A0A834TZP8_9FABA</name>
<sequence length="285" mass="31168">MAAIGALGVRRFVFLVGAIRVSAGFFHLLPYPPIALFSGSSFTPGFCSPRSTSRLLRLPFLRLVSRLLGYHPFQFSYLVLVREGSFEFPSAACLGFPGPSPFFLLQLRLTEPRFCCWGHHSGSDHPQEPLVAIDQAVPNLHDLISGHSGYTTEADVYDGLWWLSVEPCDATCIYLPETSSSGCGRRRFGGEKLGRSRHRIKFSIPGICVIMRSMSSSSDLVGEASEDAIPYDASDVGVLQAYVGQQRFRHQIDLLEHKAYVVSVSGVVRGKAIGDGQEVKIGIGT</sequence>
<dbReference type="GO" id="GO:0016740">
    <property type="term" value="F:transferase activity"/>
    <property type="evidence" value="ECO:0007669"/>
    <property type="project" value="UniProtKB-KW"/>
</dbReference>
<organism evidence="2 3">
    <name type="scientific">Senna tora</name>
    <dbReference type="NCBI Taxonomy" id="362788"/>
    <lineage>
        <taxon>Eukaryota</taxon>
        <taxon>Viridiplantae</taxon>
        <taxon>Streptophyta</taxon>
        <taxon>Embryophyta</taxon>
        <taxon>Tracheophyta</taxon>
        <taxon>Spermatophyta</taxon>
        <taxon>Magnoliopsida</taxon>
        <taxon>eudicotyledons</taxon>
        <taxon>Gunneridae</taxon>
        <taxon>Pentapetalae</taxon>
        <taxon>rosids</taxon>
        <taxon>fabids</taxon>
        <taxon>Fabales</taxon>
        <taxon>Fabaceae</taxon>
        <taxon>Caesalpinioideae</taxon>
        <taxon>Cassia clade</taxon>
        <taxon>Senna</taxon>
    </lineage>
</organism>